<gene>
    <name evidence="2" type="ORF">DdX_06595</name>
</gene>
<dbReference type="Proteomes" id="UP001201812">
    <property type="component" value="Unassembled WGS sequence"/>
</dbReference>
<dbReference type="EMBL" id="JAKKPZ010000008">
    <property type="protein sequence ID" value="KAI1718178.1"/>
    <property type="molecule type" value="Genomic_DNA"/>
</dbReference>
<sequence>MDKAKEKITDGYDTAKQKLTGKPLSHETKQKCPIFKDDQRPEHLSDIQGQFERGELQGSEFEIHQQRQGRPMNMDNTQHQP</sequence>
<comment type="caution">
    <text evidence="2">The sequence shown here is derived from an EMBL/GenBank/DDBJ whole genome shotgun (WGS) entry which is preliminary data.</text>
</comment>
<dbReference type="AlphaFoldDB" id="A0AAD4N667"/>
<proteinExistence type="predicted"/>
<feature type="region of interest" description="Disordered" evidence="1">
    <location>
        <begin position="1"/>
        <end position="28"/>
    </location>
</feature>
<protein>
    <submittedName>
        <fullName evidence="2">Uncharacterized protein</fullName>
    </submittedName>
</protein>
<feature type="region of interest" description="Disordered" evidence="1">
    <location>
        <begin position="56"/>
        <end position="81"/>
    </location>
</feature>
<organism evidence="2 3">
    <name type="scientific">Ditylenchus destructor</name>
    <dbReference type="NCBI Taxonomy" id="166010"/>
    <lineage>
        <taxon>Eukaryota</taxon>
        <taxon>Metazoa</taxon>
        <taxon>Ecdysozoa</taxon>
        <taxon>Nematoda</taxon>
        <taxon>Chromadorea</taxon>
        <taxon>Rhabditida</taxon>
        <taxon>Tylenchina</taxon>
        <taxon>Tylenchomorpha</taxon>
        <taxon>Sphaerularioidea</taxon>
        <taxon>Anguinidae</taxon>
        <taxon>Anguininae</taxon>
        <taxon>Ditylenchus</taxon>
    </lineage>
</organism>
<keyword evidence="3" id="KW-1185">Reference proteome</keyword>
<evidence type="ECO:0000313" key="3">
    <source>
        <dbReference type="Proteomes" id="UP001201812"/>
    </source>
</evidence>
<accession>A0AAD4N667</accession>
<evidence type="ECO:0000256" key="1">
    <source>
        <dbReference type="SAM" id="MobiDB-lite"/>
    </source>
</evidence>
<feature type="compositionally biased region" description="Basic and acidic residues" evidence="1">
    <location>
        <begin position="1"/>
        <end position="16"/>
    </location>
</feature>
<reference evidence="2" key="1">
    <citation type="submission" date="2022-01" db="EMBL/GenBank/DDBJ databases">
        <title>Genome Sequence Resource for Two Populations of Ditylenchus destructor, the Migratory Endoparasitic Phytonematode.</title>
        <authorList>
            <person name="Zhang H."/>
            <person name="Lin R."/>
            <person name="Xie B."/>
        </authorList>
    </citation>
    <scope>NUCLEOTIDE SEQUENCE</scope>
    <source>
        <strain evidence="2">BazhouSP</strain>
    </source>
</reference>
<name>A0AAD4N667_9BILA</name>
<evidence type="ECO:0000313" key="2">
    <source>
        <dbReference type="EMBL" id="KAI1718178.1"/>
    </source>
</evidence>